<keyword evidence="1" id="KW-1185">Reference proteome</keyword>
<reference evidence="2" key="2">
    <citation type="submission" date="2025-08" db="UniProtKB">
        <authorList>
            <consortium name="RefSeq"/>
        </authorList>
    </citation>
    <scope>IDENTIFICATION</scope>
    <source>
        <tissue evidence="2">Leaf</tissue>
    </source>
</reference>
<dbReference type="RefSeq" id="XP_075091448.1">
    <property type="nucleotide sequence ID" value="XM_075235347.1"/>
</dbReference>
<evidence type="ECO:0000313" key="2">
    <source>
        <dbReference type="RefSeq" id="XP_075091448.1"/>
    </source>
</evidence>
<evidence type="ECO:0000313" key="1">
    <source>
        <dbReference type="Proteomes" id="UP000790787"/>
    </source>
</evidence>
<sequence length="156" mass="18189">MSEYAVQFSGLSKHAPALVDTVRERVRQFIEVLNQSIRYNIARELESEFRIIKWLRLHEGWMVYETVIVMIGRPRGLVAHGDLVVVSLRLQPVMVGAIWEDDEQHLRSVLQPLREKNLYAKFSKCECWLDLVAFLGHVLSSERIKVDQKKIEVMQS</sequence>
<protein>
    <submittedName>
        <fullName evidence="2">Uncharacterized protein LOC142171659</fullName>
    </submittedName>
</protein>
<gene>
    <name evidence="2" type="primary">LOC142171659</name>
</gene>
<name>A0AC58T2L4_TOBAC</name>
<accession>A0AC58T2L4</accession>
<organism evidence="1 2">
    <name type="scientific">Nicotiana tabacum</name>
    <name type="common">Common tobacco</name>
    <dbReference type="NCBI Taxonomy" id="4097"/>
    <lineage>
        <taxon>Eukaryota</taxon>
        <taxon>Viridiplantae</taxon>
        <taxon>Streptophyta</taxon>
        <taxon>Embryophyta</taxon>
        <taxon>Tracheophyta</taxon>
        <taxon>Spermatophyta</taxon>
        <taxon>Magnoliopsida</taxon>
        <taxon>eudicotyledons</taxon>
        <taxon>Gunneridae</taxon>
        <taxon>Pentapetalae</taxon>
        <taxon>asterids</taxon>
        <taxon>lamiids</taxon>
        <taxon>Solanales</taxon>
        <taxon>Solanaceae</taxon>
        <taxon>Nicotianoideae</taxon>
        <taxon>Nicotianeae</taxon>
        <taxon>Nicotiana</taxon>
    </lineage>
</organism>
<dbReference type="Proteomes" id="UP000790787">
    <property type="component" value="Chromosome 17"/>
</dbReference>
<proteinExistence type="predicted"/>
<reference evidence="1" key="1">
    <citation type="journal article" date="2014" name="Nat. Commun.">
        <title>The tobacco genome sequence and its comparison with those of tomato and potato.</title>
        <authorList>
            <person name="Sierro N."/>
            <person name="Battey J.N."/>
            <person name="Ouadi S."/>
            <person name="Bakaher N."/>
            <person name="Bovet L."/>
            <person name="Willig A."/>
            <person name="Goepfert S."/>
            <person name="Peitsch M.C."/>
            <person name="Ivanov N.V."/>
        </authorList>
    </citation>
    <scope>NUCLEOTIDE SEQUENCE [LARGE SCALE GENOMIC DNA]</scope>
</reference>